<feature type="domain" description="SLH" evidence="2">
    <location>
        <begin position="394"/>
        <end position="464"/>
    </location>
</feature>
<feature type="domain" description="SLH" evidence="2">
    <location>
        <begin position="334"/>
        <end position="392"/>
    </location>
</feature>
<dbReference type="Proteomes" id="UP000198521">
    <property type="component" value="Unassembled WGS sequence"/>
</dbReference>
<dbReference type="InterPro" id="IPR001506">
    <property type="entry name" value="Peptidase_M12A"/>
</dbReference>
<dbReference type="OrthoDB" id="8455098at2"/>
<feature type="domain" description="SLH" evidence="2">
    <location>
        <begin position="270"/>
        <end position="333"/>
    </location>
</feature>
<evidence type="ECO:0000313" key="5">
    <source>
        <dbReference type="Proteomes" id="UP000198521"/>
    </source>
</evidence>
<accession>A0A1H7GLW3</accession>
<gene>
    <name evidence="4" type="ORF">SAMN04487910_0415</name>
</gene>
<dbReference type="GO" id="GO:0004222">
    <property type="term" value="F:metalloendopeptidase activity"/>
    <property type="evidence" value="ECO:0007669"/>
    <property type="project" value="UniProtKB-UniRule"/>
</dbReference>
<feature type="binding site" evidence="1">
    <location>
        <position position="174"/>
    </location>
    <ligand>
        <name>Zn(2+)</name>
        <dbReference type="ChEBI" id="CHEBI:29105"/>
        <note>catalytic</note>
    </ligand>
</feature>
<evidence type="ECO:0000313" key="4">
    <source>
        <dbReference type="EMBL" id="SEK39079.1"/>
    </source>
</evidence>
<keyword evidence="5" id="KW-1185">Reference proteome</keyword>
<dbReference type="RefSeq" id="WP_091404848.1">
    <property type="nucleotide sequence ID" value="NZ_FOAB01000001.1"/>
</dbReference>
<keyword evidence="1" id="KW-0862">Zinc</keyword>
<dbReference type="PRINTS" id="PR00480">
    <property type="entry name" value="ASTACIN"/>
</dbReference>
<dbReference type="PANTHER" id="PTHR10127">
    <property type="entry name" value="DISCOIDIN, CUB, EGF, LAMININ , AND ZINC METALLOPROTEASE DOMAIN CONTAINING"/>
    <property type="match status" value="1"/>
</dbReference>
<keyword evidence="1" id="KW-0645">Protease</keyword>
<dbReference type="InterPro" id="IPR024079">
    <property type="entry name" value="MetalloPept_cat_dom_sf"/>
</dbReference>
<evidence type="ECO:0000259" key="2">
    <source>
        <dbReference type="PROSITE" id="PS51272"/>
    </source>
</evidence>
<dbReference type="GO" id="GO:0008270">
    <property type="term" value="F:zinc ion binding"/>
    <property type="evidence" value="ECO:0007669"/>
    <property type="project" value="UniProtKB-UniRule"/>
</dbReference>
<dbReference type="Gene3D" id="3.40.390.10">
    <property type="entry name" value="Collagenase (Catalytic Domain)"/>
    <property type="match status" value="1"/>
</dbReference>
<feature type="active site" evidence="1">
    <location>
        <position position="165"/>
    </location>
</feature>
<dbReference type="STRING" id="1038014.SAMN04487910_0415"/>
<evidence type="ECO:0000256" key="1">
    <source>
        <dbReference type="PROSITE-ProRule" id="PRU01211"/>
    </source>
</evidence>
<dbReference type="CDD" id="cd04280">
    <property type="entry name" value="ZnMc_astacin_like"/>
    <property type="match status" value="1"/>
</dbReference>
<dbReference type="PROSITE" id="PS51272">
    <property type="entry name" value="SLH"/>
    <property type="match status" value="3"/>
</dbReference>
<dbReference type="Pfam" id="PF01400">
    <property type="entry name" value="Astacin"/>
    <property type="match status" value="1"/>
</dbReference>
<dbReference type="PANTHER" id="PTHR10127:SF850">
    <property type="entry name" value="METALLOENDOPEPTIDASE"/>
    <property type="match status" value="1"/>
</dbReference>
<feature type="domain" description="Peptidase M12A" evidence="3">
    <location>
        <begin position="73"/>
        <end position="271"/>
    </location>
</feature>
<dbReference type="SMART" id="SM00235">
    <property type="entry name" value="ZnMc"/>
    <property type="match status" value="1"/>
</dbReference>
<dbReference type="EMBL" id="FOAB01000001">
    <property type="protein sequence ID" value="SEK39079.1"/>
    <property type="molecule type" value="Genomic_DNA"/>
</dbReference>
<keyword evidence="1" id="KW-0378">Hydrolase</keyword>
<dbReference type="InterPro" id="IPR006026">
    <property type="entry name" value="Peptidase_Metallo"/>
</dbReference>
<dbReference type="PROSITE" id="PS51257">
    <property type="entry name" value="PROKAR_LIPOPROTEIN"/>
    <property type="match status" value="1"/>
</dbReference>
<dbReference type="Pfam" id="PF00395">
    <property type="entry name" value="SLH"/>
    <property type="match status" value="3"/>
</dbReference>
<dbReference type="PROSITE" id="PS51864">
    <property type="entry name" value="ASTACIN"/>
    <property type="match status" value="1"/>
</dbReference>
<organism evidence="4 5">
    <name type="scientific">Aquimarina amphilecti</name>
    <dbReference type="NCBI Taxonomy" id="1038014"/>
    <lineage>
        <taxon>Bacteria</taxon>
        <taxon>Pseudomonadati</taxon>
        <taxon>Bacteroidota</taxon>
        <taxon>Flavobacteriia</taxon>
        <taxon>Flavobacteriales</taxon>
        <taxon>Flavobacteriaceae</taxon>
        <taxon>Aquimarina</taxon>
    </lineage>
</organism>
<sequence length="471" mass="53010">MRFCLKSFTVVSLVFSFVFFSSCDNKQEELEEIGVEENVEVVGVEYYGEKIYVEKVDGNYVMEGDILIDLDQNAKSSGKMGVLWPNGIIYYNIASDVSNSKRQIIFEAMNHWKDNTVIKFQQRTSQNAYVNFVDKGGCKSFIGRRGRMQELNVGGCFNKELLIHELGHAVGLYHEHNKYDRDKYIRILWDNIDDNFLSEAQYKKNTTAPGRDFTIGVDFESVMIYRAGVTDHSIDITKPVMEKLDGTDWSYPPGTLSANDIRGVNLMYANSIPLASDISGNWAQYEINLLMSKGLVSGFPDGTFKPNDLLTRAQFATLIASIIKPEPIRDDINFPDVPDTDYWATDAISIAVRGGYISGFPDGTFRLDEKVSRVQIWVSLASGLRLGGGINSDLDFFSDREDIPDWAIDNGKVADAYKNKLISVYNPNNSITNKLRPNDNATRADALVTFHQALVFLKKVDDTANRYLALP</sequence>
<keyword evidence="1" id="KW-0479">Metal-binding</keyword>
<dbReference type="AlphaFoldDB" id="A0A1H7GLW3"/>
<keyword evidence="1" id="KW-0482">Metalloprotease</keyword>
<protein>
    <submittedName>
        <fullName evidence="4">S-layer homology domain-containing protein</fullName>
    </submittedName>
</protein>
<reference evidence="5" key="1">
    <citation type="submission" date="2016-10" db="EMBL/GenBank/DDBJ databases">
        <authorList>
            <person name="Varghese N."/>
            <person name="Submissions S."/>
        </authorList>
    </citation>
    <scope>NUCLEOTIDE SEQUENCE [LARGE SCALE GENOMIC DNA]</scope>
    <source>
        <strain evidence="5">DSM 25232 / NCIMB 14723 / 92V</strain>
    </source>
</reference>
<proteinExistence type="predicted"/>
<dbReference type="SUPFAM" id="SSF55486">
    <property type="entry name" value="Metalloproteases ('zincins'), catalytic domain"/>
    <property type="match status" value="1"/>
</dbReference>
<evidence type="ECO:0000259" key="3">
    <source>
        <dbReference type="PROSITE" id="PS51864"/>
    </source>
</evidence>
<comment type="caution">
    <text evidence="1">Lacks conserved residue(s) required for the propagation of feature annotation.</text>
</comment>
<dbReference type="InterPro" id="IPR034035">
    <property type="entry name" value="Astacin-like_dom"/>
</dbReference>
<feature type="binding site" evidence="1">
    <location>
        <position position="168"/>
    </location>
    <ligand>
        <name>Zn(2+)</name>
        <dbReference type="ChEBI" id="CHEBI:29105"/>
        <note>catalytic</note>
    </ligand>
</feature>
<dbReference type="GO" id="GO:0006508">
    <property type="term" value="P:proteolysis"/>
    <property type="evidence" value="ECO:0007669"/>
    <property type="project" value="UniProtKB-KW"/>
</dbReference>
<comment type="cofactor">
    <cofactor evidence="1">
        <name>Zn(2+)</name>
        <dbReference type="ChEBI" id="CHEBI:29105"/>
    </cofactor>
    <text evidence="1">Binds 1 zinc ion per subunit.</text>
</comment>
<name>A0A1H7GLW3_AQUAM</name>
<feature type="binding site" evidence="1">
    <location>
        <position position="164"/>
    </location>
    <ligand>
        <name>Zn(2+)</name>
        <dbReference type="ChEBI" id="CHEBI:29105"/>
        <note>catalytic</note>
    </ligand>
</feature>
<dbReference type="InterPro" id="IPR001119">
    <property type="entry name" value="SLH_dom"/>
</dbReference>